<organism evidence="1 2">
    <name type="scientific">Candidatus Desulfosporosinus infrequens</name>
    <dbReference type="NCBI Taxonomy" id="2043169"/>
    <lineage>
        <taxon>Bacteria</taxon>
        <taxon>Bacillati</taxon>
        <taxon>Bacillota</taxon>
        <taxon>Clostridia</taxon>
        <taxon>Eubacteriales</taxon>
        <taxon>Desulfitobacteriaceae</taxon>
        <taxon>Desulfosporosinus</taxon>
    </lineage>
</organism>
<gene>
    <name evidence="1" type="ORF">SBF1_7570005</name>
</gene>
<reference evidence="2" key="1">
    <citation type="submission" date="2018-02" db="EMBL/GenBank/DDBJ databases">
        <authorList>
            <person name="Hausmann B."/>
        </authorList>
    </citation>
    <scope>NUCLEOTIDE SEQUENCE [LARGE SCALE GENOMIC DNA]</scope>
    <source>
        <strain evidence="2">Peat soil MAG SbF1</strain>
    </source>
</reference>
<dbReference type="Proteomes" id="UP000238916">
    <property type="component" value="Unassembled WGS sequence"/>
</dbReference>
<dbReference type="EMBL" id="OMOF01000731">
    <property type="protein sequence ID" value="SPF54477.1"/>
    <property type="molecule type" value="Genomic_DNA"/>
</dbReference>
<proteinExistence type="predicted"/>
<evidence type="ECO:0000313" key="1">
    <source>
        <dbReference type="EMBL" id="SPF54477.1"/>
    </source>
</evidence>
<evidence type="ECO:0008006" key="3">
    <source>
        <dbReference type="Google" id="ProtNLM"/>
    </source>
</evidence>
<accession>A0A2U3LRA7</accession>
<evidence type="ECO:0000313" key="2">
    <source>
        <dbReference type="Proteomes" id="UP000238916"/>
    </source>
</evidence>
<protein>
    <recommendedName>
        <fullName evidence="3">DNA-directed DNA polymerase</fullName>
    </recommendedName>
</protein>
<sequence>MNSHLIEKVASALIHCPFQIQHMINRINQLEGAPEDEKIFSDLMTWLLSKAGDI</sequence>
<dbReference type="AlphaFoldDB" id="A0A2U3LRA7"/>
<name>A0A2U3LRA7_9FIRM</name>